<comment type="subcellular location">
    <subcellularLocation>
        <location evidence="1">Host nucleus</location>
    </subcellularLocation>
    <subcellularLocation>
        <location evidence="2">Virion</location>
    </subcellularLocation>
</comment>
<gene>
    <name evidence="16" type="primary">cap</name>
</gene>
<dbReference type="GeneID" id="37617167"/>
<name>D4N3N9_9CIRC</name>
<evidence type="ECO:0000256" key="5">
    <source>
        <dbReference type="ARBA" id="ARBA00022524"/>
    </source>
</evidence>
<evidence type="ECO:0000256" key="2">
    <source>
        <dbReference type="ARBA" id="ARBA00004328"/>
    </source>
</evidence>
<evidence type="ECO:0000256" key="8">
    <source>
        <dbReference type="ARBA" id="ARBA00022581"/>
    </source>
</evidence>
<dbReference type="EMBL" id="GQ404845">
    <property type="protein sequence ID" value="ADD62454.1"/>
    <property type="molecule type" value="Genomic_DNA"/>
</dbReference>
<dbReference type="GO" id="GO:0019069">
    <property type="term" value="P:viral capsid assembly"/>
    <property type="evidence" value="ECO:0007669"/>
    <property type="project" value="InterPro"/>
</dbReference>
<dbReference type="KEGG" id="vg:37617167"/>
<dbReference type="GO" id="GO:0019062">
    <property type="term" value="P:virion attachment to host cell"/>
    <property type="evidence" value="ECO:0007669"/>
    <property type="project" value="UniProtKB-KW"/>
</dbReference>
<comment type="subunit">
    <text evidence="15">Homomultimer. Assembles in the nucleus, presumably in an immature form, then migrates to the cytoplasm once assembled as mature virion. Interacts with Rep; this interaction relocates Rep into the nucleus.</text>
</comment>
<keyword evidence="5" id="KW-1163">Viral penetration into host nucleus</keyword>
<keyword evidence="10" id="KW-1161">Viral attachment to host cell</keyword>
<evidence type="ECO:0000256" key="13">
    <source>
        <dbReference type="ARBA" id="ARBA00023125"/>
    </source>
</evidence>
<evidence type="ECO:0000256" key="1">
    <source>
        <dbReference type="ARBA" id="ARBA00004147"/>
    </source>
</evidence>
<keyword evidence="6" id="KW-0167">Capsid protein</keyword>
<reference evidence="16 17" key="1">
    <citation type="journal article" date="2010" name="J. Virol.">
        <title>Multiple diverse circoviruses infect farm animals and are commonly found in human and chimpanzee feces.</title>
        <authorList>
            <person name="Li L."/>
            <person name="Kapoor A."/>
            <person name="Slikas B."/>
            <person name="Bamidele O.S."/>
            <person name="Wang C."/>
            <person name="Shaukat S."/>
            <person name="Masroor M.A."/>
            <person name="Wilson M.L."/>
            <person name="Ndjango J.B."/>
            <person name="Peeters M."/>
            <person name="Gross-Camp N.D."/>
            <person name="Muller M.N."/>
            <person name="Hahn B.H."/>
            <person name="Wolfe N.D."/>
            <person name="Triki H."/>
            <person name="Bartkus J."/>
            <person name="Zaidi S.Z."/>
            <person name="Delwart E."/>
        </authorList>
    </citation>
    <scope>NUCLEOTIDE SEQUENCE [LARGE SCALE GENOMIC DNA]</scope>
    <source>
        <strain evidence="16">PK5034</strain>
    </source>
</reference>
<dbReference type="GO" id="GO:0043657">
    <property type="term" value="C:host cell"/>
    <property type="evidence" value="ECO:0007669"/>
    <property type="project" value="GOC"/>
</dbReference>
<dbReference type="GO" id="GO:0039615">
    <property type="term" value="C:T=1 icosahedral viral capsid"/>
    <property type="evidence" value="ECO:0007669"/>
    <property type="project" value="UniProtKB-KW"/>
</dbReference>
<evidence type="ECO:0000256" key="9">
    <source>
        <dbReference type="ARBA" id="ARBA00022595"/>
    </source>
</evidence>
<dbReference type="GO" id="GO:0042025">
    <property type="term" value="C:host cell nucleus"/>
    <property type="evidence" value="ECO:0007669"/>
    <property type="project" value="UniProtKB-SubCell"/>
</dbReference>
<keyword evidence="7" id="KW-1048">Host nucleus</keyword>
<dbReference type="Proteomes" id="UP000146258">
    <property type="component" value="Genome"/>
</dbReference>
<evidence type="ECO:0000256" key="12">
    <source>
        <dbReference type="ARBA" id="ARBA00022890"/>
    </source>
</evidence>
<dbReference type="InterPro" id="IPR003383">
    <property type="entry name" value="Circovirus_capsid"/>
</dbReference>
<evidence type="ECO:0000256" key="11">
    <source>
        <dbReference type="ARBA" id="ARBA00022844"/>
    </source>
</evidence>
<keyword evidence="8" id="KW-0945">Host-virus interaction</keyword>
<accession>D4N3N9</accession>
<evidence type="ECO:0000256" key="3">
    <source>
        <dbReference type="ARBA" id="ARBA00010301"/>
    </source>
</evidence>
<keyword evidence="13" id="KW-0238">DNA-binding</keyword>
<dbReference type="OrthoDB" id="18040at10239"/>
<evidence type="ECO:0000313" key="16">
    <source>
        <dbReference type="EMBL" id="ADD62454.1"/>
    </source>
</evidence>
<evidence type="ECO:0000256" key="6">
    <source>
        <dbReference type="ARBA" id="ARBA00022561"/>
    </source>
</evidence>
<keyword evidence="12" id="KW-1164">Virus endocytosis by host</keyword>
<proteinExistence type="inferred from homology"/>
<comment type="similarity">
    <text evidence="3">Belongs to the circoviridae capsid protein family.</text>
</comment>
<keyword evidence="11" id="KW-0946">Virion</keyword>
<dbReference type="RefSeq" id="YP_009506324.1">
    <property type="nucleotide sequence ID" value="NC_038415.1"/>
</dbReference>
<keyword evidence="14" id="KW-1160">Virus entry into host cell</keyword>
<dbReference type="GO" id="GO:0003677">
    <property type="term" value="F:DNA binding"/>
    <property type="evidence" value="ECO:0007669"/>
    <property type="project" value="UniProtKB-KW"/>
</dbReference>
<dbReference type="GO" id="GO:0075732">
    <property type="term" value="P:viral penetration into host nucleus"/>
    <property type="evidence" value="ECO:0007669"/>
    <property type="project" value="UniProtKB-KW"/>
</dbReference>
<dbReference type="Pfam" id="PF02443">
    <property type="entry name" value="Circo_capsid"/>
    <property type="match status" value="1"/>
</dbReference>
<evidence type="ECO:0000256" key="15">
    <source>
        <dbReference type="ARBA" id="ARBA00046863"/>
    </source>
</evidence>
<evidence type="ECO:0000256" key="7">
    <source>
        <dbReference type="ARBA" id="ARBA00022562"/>
    </source>
</evidence>
<evidence type="ECO:0000256" key="10">
    <source>
        <dbReference type="ARBA" id="ARBA00022804"/>
    </source>
</evidence>
<evidence type="ECO:0000256" key="4">
    <source>
        <dbReference type="ARBA" id="ARBA00022431"/>
    </source>
</evidence>
<evidence type="ECO:0000256" key="14">
    <source>
        <dbReference type="ARBA" id="ARBA00023296"/>
    </source>
</evidence>
<evidence type="ECO:0000313" key="17">
    <source>
        <dbReference type="Proteomes" id="UP000146258"/>
    </source>
</evidence>
<sequence length="218" mass="25637">MAYRRRRVYRRKPVRRLGRRRRVYRRRHRRSAKGKLLAKFTKVTLLTVEHKSTSVWPVSFKCNDFKEFERLKTSFEYIKFYKVVATVYPLQNVSNNSTSMCPCYAMAPWHTSIAMPKDFEAYMSLDRAKMYRQTQVGRQVYVPSTQLVTDWKSNETSYGQVQWRPELKCNLIGTQEHPNIQCGAVAFQGNLGATDTKSYFSIKLDVYCKLKGQNTMIV</sequence>
<keyword evidence="4" id="KW-1140">T=1 icosahedral capsid protein</keyword>
<keyword evidence="17" id="KW-1185">Reference proteome</keyword>
<organism evidence="16 17">
    <name type="scientific">Cyclovirus PK5034</name>
    <dbReference type="NCBI Taxonomy" id="742916"/>
    <lineage>
        <taxon>Viruses</taxon>
        <taxon>Monodnaviria</taxon>
        <taxon>Shotokuvirae</taxon>
        <taxon>Cressdnaviricota</taxon>
        <taxon>Arfiviricetes</taxon>
        <taxon>Cirlivirales</taxon>
        <taxon>Circoviridae</taxon>
        <taxon>Cyclovirus</taxon>
        <taxon>Cyclovirus homa</taxon>
    </lineage>
</organism>
<protein>
    <submittedName>
        <fullName evidence="16">Capsid protein</fullName>
    </submittedName>
</protein>
<keyword evidence="9" id="KW-1162">Viral penetration into host cytoplasm</keyword>
<dbReference type="GO" id="GO:0075509">
    <property type="term" value="P:endocytosis involved in viral entry into host cell"/>
    <property type="evidence" value="ECO:0007669"/>
    <property type="project" value="UniProtKB-KW"/>
</dbReference>